<dbReference type="EMBL" id="JAACNO010002868">
    <property type="protein sequence ID" value="KAF4130224.1"/>
    <property type="molecule type" value="Genomic_DNA"/>
</dbReference>
<dbReference type="Pfam" id="PF13843">
    <property type="entry name" value="DDE_Tnp_1_7"/>
    <property type="match status" value="1"/>
</dbReference>
<sequence>MSTEGETEDIVEDWEVDDVSEIDAFEVAGTDDGGAASDADTARENCGLVQEQDARPNSRSTVPVTIGEHDEHQAAFLETMARRRFQQIRGALTLHLPEHPSFDKERDLWRWSGVMEHFQQPFAHFAVPIGVSSIDEMTVRKKARTRAKTLTPSKPDKYGVRFYADTDVSIEADSATAMWMAMAGHQSQALRSPTGHRLAVSDNFYTRHTFAQALLKFTDGEMHLLGAVRFTLVDKRNKAAVKDAIERVDAGDRGSWERSRSGVGLAGKAKRTPKSSASSC</sequence>
<dbReference type="PANTHER" id="PTHR46599:SF3">
    <property type="entry name" value="PIGGYBAC TRANSPOSABLE ELEMENT-DERIVED PROTEIN 4"/>
    <property type="match status" value="1"/>
</dbReference>
<organism evidence="3 4">
    <name type="scientific">Phytophthora infestans</name>
    <name type="common">Potato late blight agent</name>
    <name type="synonym">Botrytis infestans</name>
    <dbReference type="NCBI Taxonomy" id="4787"/>
    <lineage>
        <taxon>Eukaryota</taxon>
        <taxon>Sar</taxon>
        <taxon>Stramenopiles</taxon>
        <taxon>Oomycota</taxon>
        <taxon>Peronosporomycetes</taxon>
        <taxon>Peronosporales</taxon>
        <taxon>Peronosporaceae</taxon>
        <taxon>Phytophthora</taxon>
    </lineage>
</organism>
<evidence type="ECO:0000256" key="1">
    <source>
        <dbReference type="SAM" id="MobiDB-lite"/>
    </source>
</evidence>
<dbReference type="Proteomes" id="UP000704712">
    <property type="component" value="Unassembled WGS sequence"/>
</dbReference>
<dbReference type="PANTHER" id="PTHR46599">
    <property type="entry name" value="PIGGYBAC TRANSPOSABLE ELEMENT-DERIVED PROTEIN 4"/>
    <property type="match status" value="1"/>
</dbReference>
<protein>
    <submittedName>
        <fullName evidence="3">Transposase IS4</fullName>
    </submittedName>
</protein>
<dbReference type="AlphaFoldDB" id="A0A8S9TUL4"/>
<accession>A0A8S9TUL4</accession>
<proteinExistence type="predicted"/>
<feature type="domain" description="PiggyBac transposable element-derived protein" evidence="2">
    <location>
        <begin position="69"/>
        <end position="168"/>
    </location>
</feature>
<name>A0A8S9TUL4_PHYIN</name>
<feature type="compositionally biased region" description="Basic and acidic residues" evidence="1">
    <location>
        <begin position="250"/>
        <end position="260"/>
    </location>
</feature>
<feature type="region of interest" description="Disordered" evidence="1">
    <location>
        <begin position="250"/>
        <end position="280"/>
    </location>
</feature>
<gene>
    <name evidence="3" type="ORF">GN958_ATG20639</name>
</gene>
<dbReference type="InterPro" id="IPR029526">
    <property type="entry name" value="PGBD"/>
</dbReference>
<evidence type="ECO:0000259" key="2">
    <source>
        <dbReference type="Pfam" id="PF13843"/>
    </source>
</evidence>
<evidence type="ECO:0000313" key="4">
    <source>
        <dbReference type="Proteomes" id="UP000704712"/>
    </source>
</evidence>
<evidence type="ECO:0000313" key="3">
    <source>
        <dbReference type="EMBL" id="KAF4130224.1"/>
    </source>
</evidence>
<comment type="caution">
    <text evidence="3">The sequence shown here is derived from an EMBL/GenBank/DDBJ whole genome shotgun (WGS) entry which is preliminary data.</text>
</comment>
<reference evidence="3" key="1">
    <citation type="submission" date="2020-03" db="EMBL/GenBank/DDBJ databases">
        <title>Hybrid Assembly of Korean Phytophthora infestans isolates.</title>
        <authorList>
            <person name="Prokchorchik M."/>
            <person name="Lee Y."/>
            <person name="Seo J."/>
            <person name="Cho J.-H."/>
            <person name="Park Y.-E."/>
            <person name="Jang D.-C."/>
            <person name="Im J.-S."/>
            <person name="Choi J.-G."/>
            <person name="Park H.-J."/>
            <person name="Lee G.-B."/>
            <person name="Lee Y.-G."/>
            <person name="Hong S.-Y."/>
            <person name="Cho K."/>
            <person name="Sohn K.H."/>
        </authorList>
    </citation>
    <scope>NUCLEOTIDE SEQUENCE</scope>
    <source>
        <strain evidence="3">KR_2_A2</strain>
    </source>
</reference>